<dbReference type="Proteomes" id="UP000623129">
    <property type="component" value="Unassembled WGS sequence"/>
</dbReference>
<dbReference type="PANTHER" id="PTHR44591">
    <property type="entry name" value="STRESS RESPONSE REGULATOR PROTEIN 1"/>
    <property type="match status" value="1"/>
</dbReference>
<evidence type="ECO:0000259" key="3">
    <source>
        <dbReference type="PROSITE" id="PS50110"/>
    </source>
</evidence>
<dbReference type="CDD" id="cd00156">
    <property type="entry name" value="REC"/>
    <property type="match status" value="1"/>
</dbReference>
<evidence type="ECO:0000256" key="2">
    <source>
        <dbReference type="PROSITE-ProRule" id="PRU00169"/>
    </source>
</evidence>
<dbReference type="EMBL" id="SWLB01000021">
    <property type="protein sequence ID" value="KAF3325058.1"/>
    <property type="molecule type" value="Genomic_DNA"/>
</dbReference>
<dbReference type="SUPFAM" id="SSF52172">
    <property type="entry name" value="CheY-like"/>
    <property type="match status" value="1"/>
</dbReference>
<keyword evidence="1 2" id="KW-0597">Phosphoprotein</keyword>
<protein>
    <submittedName>
        <fullName evidence="4">Fis family transcriptional regulator</fullName>
    </submittedName>
</protein>
<keyword evidence="5" id="KW-1185">Reference proteome</keyword>
<dbReference type="PROSITE" id="PS50110">
    <property type="entry name" value="RESPONSE_REGULATORY"/>
    <property type="match status" value="1"/>
</dbReference>
<evidence type="ECO:0000313" key="5">
    <source>
        <dbReference type="Proteomes" id="UP000623129"/>
    </source>
</evidence>
<dbReference type="InterPro" id="IPR011006">
    <property type="entry name" value="CheY-like_superfamily"/>
</dbReference>
<dbReference type="AlphaFoldDB" id="A0A833QTQ5"/>
<feature type="domain" description="Response regulatory" evidence="3">
    <location>
        <begin position="6"/>
        <end position="118"/>
    </location>
</feature>
<dbReference type="InterPro" id="IPR001789">
    <property type="entry name" value="Sig_transdc_resp-reg_receiver"/>
</dbReference>
<gene>
    <name evidence="4" type="ORF">FCM35_KLT11215</name>
</gene>
<dbReference type="GO" id="GO:0000160">
    <property type="term" value="P:phosphorelay signal transduction system"/>
    <property type="evidence" value="ECO:0007669"/>
    <property type="project" value="InterPro"/>
</dbReference>
<dbReference type="InterPro" id="IPR050595">
    <property type="entry name" value="Bact_response_regulator"/>
</dbReference>
<organism evidence="4 5">
    <name type="scientific">Carex littledalei</name>
    <dbReference type="NCBI Taxonomy" id="544730"/>
    <lineage>
        <taxon>Eukaryota</taxon>
        <taxon>Viridiplantae</taxon>
        <taxon>Streptophyta</taxon>
        <taxon>Embryophyta</taxon>
        <taxon>Tracheophyta</taxon>
        <taxon>Spermatophyta</taxon>
        <taxon>Magnoliopsida</taxon>
        <taxon>Liliopsida</taxon>
        <taxon>Poales</taxon>
        <taxon>Cyperaceae</taxon>
        <taxon>Cyperoideae</taxon>
        <taxon>Cariceae</taxon>
        <taxon>Carex</taxon>
        <taxon>Carex subgen. Euthyceras</taxon>
    </lineage>
</organism>
<sequence length="121" mass="13193">MADGIRALLVECSVLVKCLYFQILTNLNFEVVSVQYAHEALELLQTDNDFDFIIIDAGRPDINGEVIMSFKDLAPHMKIIVSTFDKGLADGLLAAGADAFIIKPAQPEDIVDTLIELGIIG</sequence>
<dbReference type="Gene3D" id="3.40.50.2300">
    <property type="match status" value="1"/>
</dbReference>
<dbReference type="PANTHER" id="PTHR44591:SF3">
    <property type="entry name" value="RESPONSE REGULATORY DOMAIN-CONTAINING PROTEIN"/>
    <property type="match status" value="1"/>
</dbReference>
<evidence type="ECO:0000313" key="4">
    <source>
        <dbReference type="EMBL" id="KAF3325058.1"/>
    </source>
</evidence>
<proteinExistence type="predicted"/>
<comment type="caution">
    <text evidence="4">The sequence shown here is derived from an EMBL/GenBank/DDBJ whole genome shotgun (WGS) entry which is preliminary data.</text>
</comment>
<name>A0A833QTQ5_9POAL</name>
<reference evidence="4" key="1">
    <citation type="submission" date="2020-01" db="EMBL/GenBank/DDBJ databases">
        <title>Genome sequence of Kobresia littledalei, the first chromosome-level genome in the family Cyperaceae.</title>
        <authorList>
            <person name="Qu G."/>
        </authorList>
    </citation>
    <scope>NUCLEOTIDE SEQUENCE</scope>
    <source>
        <strain evidence="4">C.B.Clarke</strain>
        <tissue evidence="4">Leaf</tissue>
    </source>
</reference>
<dbReference type="SMART" id="SM00448">
    <property type="entry name" value="REC"/>
    <property type="match status" value="1"/>
</dbReference>
<dbReference type="Pfam" id="PF00072">
    <property type="entry name" value="Response_reg"/>
    <property type="match status" value="1"/>
</dbReference>
<feature type="modified residue" description="4-aspartylphosphate" evidence="2">
    <location>
        <position position="56"/>
    </location>
</feature>
<accession>A0A833QTQ5</accession>
<evidence type="ECO:0000256" key="1">
    <source>
        <dbReference type="ARBA" id="ARBA00022553"/>
    </source>
</evidence>